<gene>
    <name evidence="2" type="ORF">FZ942_30045</name>
</gene>
<feature type="domain" description="Spore protein YkvP/CgeB glycosyl transferase-like" evidence="1">
    <location>
        <begin position="204"/>
        <end position="354"/>
    </location>
</feature>
<dbReference type="OrthoDB" id="9813806at2"/>
<dbReference type="Gene3D" id="3.40.50.2000">
    <property type="entry name" value="Glycogen Phosphorylase B"/>
    <property type="match status" value="2"/>
</dbReference>
<dbReference type="PANTHER" id="PTHR45947:SF3">
    <property type="entry name" value="SULFOQUINOVOSYL TRANSFERASE SQD2"/>
    <property type="match status" value="1"/>
</dbReference>
<dbReference type="SUPFAM" id="SSF53756">
    <property type="entry name" value="UDP-Glycosyltransferase/glycogen phosphorylase"/>
    <property type="match status" value="1"/>
</dbReference>
<keyword evidence="2" id="KW-0808">Transferase</keyword>
<dbReference type="CDD" id="cd03801">
    <property type="entry name" value="GT4_PimA-like"/>
    <property type="match status" value="1"/>
</dbReference>
<dbReference type="InterPro" id="IPR050194">
    <property type="entry name" value="Glycosyltransferase_grp1"/>
</dbReference>
<keyword evidence="3" id="KW-1185">Reference proteome</keyword>
<sequence length="374" mass="41884">MRIVYFTHSLSSCWNHGNAHFLRGVLRDLIARGHDVQVLEPEGAWSLQNLLADHGEAGLDAYRSAYPELSSRVMPKGFDVEAVCDGADLVIVHEWNDPALVAAMGQARRRGGRFTLLFHDTHHRAVSEPEAINAFDLSGYDGVLAFGEALAAVYRRWGWEGRVFVWHEAADIRLFHPPAEEKPRTGAVWIGNWGDGERTEELERFLFAPARDAGLPLEIYGVRYPAEALATLTRYGVAYRGWLPNARAPEIFARHRVTVHVPRRFYVDRLPGIPTIRVFEALACGIPLVSAPWSDVEGLFRSGRDFLFARNGAEMAHHLRAIDQDEGLRAELVANGLETIRARHTCAHRVDELLSIVGGLRGHEKEPVLEESAR</sequence>
<dbReference type="PANTHER" id="PTHR45947">
    <property type="entry name" value="SULFOQUINOVOSYL TRANSFERASE SQD2"/>
    <property type="match status" value="1"/>
</dbReference>
<name>A0A5A9GEZ9_AZOLI</name>
<reference evidence="2 3" key="1">
    <citation type="submission" date="2019-08" db="EMBL/GenBank/DDBJ databases">
        <authorList>
            <person name="Grouzdev D."/>
            <person name="Tikhonova E."/>
            <person name="Kravchenko I."/>
        </authorList>
    </citation>
    <scope>NUCLEOTIDE SEQUENCE [LARGE SCALE GENOMIC DNA]</scope>
    <source>
        <strain evidence="2 3">59b</strain>
    </source>
</reference>
<accession>A0A5A9GEZ9</accession>
<evidence type="ECO:0000259" key="1">
    <source>
        <dbReference type="Pfam" id="PF13524"/>
    </source>
</evidence>
<protein>
    <submittedName>
        <fullName evidence="2">Glycosyltransferase</fullName>
    </submittedName>
</protein>
<dbReference type="InterPro" id="IPR055259">
    <property type="entry name" value="YkvP/CgeB_Glyco_trans-like"/>
</dbReference>
<dbReference type="GO" id="GO:0016757">
    <property type="term" value="F:glycosyltransferase activity"/>
    <property type="evidence" value="ECO:0007669"/>
    <property type="project" value="TreeGrafter"/>
</dbReference>
<organism evidence="2 3">
    <name type="scientific">Azospirillum lipoferum</name>
    <dbReference type="NCBI Taxonomy" id="193"/>
    <lineage>
        <taxon>Bacteria</taxon>
        <taxon>Pseudomonadati</taxon>
        <taxon>Pseudomonadota</taxon>
        <taxon>Alphaproteobacteria</taxon>
        <taxon>Rhodospirillales</taxon>
        <taxon>Azospirillaceae</taxon>
        <taxon>Azospirillum</taxon>
    </lineage>
</organism>
<evidence type="ECO:0000313" key="3">
    <source>
        <dbReference type="Proteomes" id="UP000324927"/>
    </source>
</evidence>
<dbReference type="EMBL" id="VTTN01000019">
    <property type="protein sequence ID" value="KAA0591889.1"/>
    <property type="molecule type" value="Genomic_DNA"/>
</dbReference>
<dbReference type="AlphaFoldDB" id="A0A5A9GEZ9"/>
<dbReference type="Proteomes" id="UP000324927">
    <property type="component" value="Unassembled WGS sequence"/>
</dbReference>
<proteinExistence type="predicted"/>
<comment type="caution">
    <text evidence="2">The sequence shown here is derived from an EMBL/GenBank/DDBJ whole genome shotgun (WGS) entry which is preliminary data.</text>
</comment>
<dbReference type="Pfam" id="PF13524">
    <property type="entry name" value="Glyco_trans_1_2"/>
    <property type="match status" value="1"/>
</dbReference>
<dbReference type="RefSeq" id="WP_149234725.1">
    <property type="nucleotide sequence ID" value="NZ_JALJXJ010000020.1"/>
</dbReference>
<evidence type="ECO:0000313" key="2">
    <source>
        <dbReference type="EMBL" id="KAA0591889.1"/>
    </source>
</evidence>